<keyword evidence="5" id="KW-1185">Reference proteome</keyword>
<evidence type="ECO:0000313" key="2">
    <source>
        <dbReference type="EMBL" id="GBL82795.1"/>
    </source>
</evidence>
<dbReference type="EMBL" id="BGPR01081385">
    <property type="protein sequence ID" value="GBL82742.1"/>
    <property type="molecule type" value="Genomic_DNA"/>
</dbReference>
<accession>A0A4Y2AUD9</accession>
<dbReference type="EMBL" id="BGPR01082468">
    <property type="protein sequence ID" value="GBL87254.1"/>
    <property type="molecule type" value="Genomic_DNA"/>
</dbReference>
<evidence type="ECO:0000313" key="4">
    <source>
        <dbReference type="EMBL" id="GBL87254.1"/>
    </source>
</evidence>
<dbReference type="AlphaFoldDB" id="A0A4Y2AUD9"/>
<dbReference type="Proteomes" id="UP000499080">
    <property type="component" value="Unassembled WGS sequence"/>
</dbReference>
<name>A0A4Y2AUD9_ARAVE</name>
<organism evidence="2 5">
    <name type="scientific">Araneus ventricosus</name>
    <name type="common">Orbweaver spider</name>
    <name type="synonym">Epeira ventricosa</name>
    <dbReference type="NCBI Taxonomy" id="182803"/>
    <lineage>
        <taxon>Eukaryota</taxon>
        <taxon>Metazoa</taxon>
        <taxon>Ecdysozoa</taxon>
        <taxon>Arthropoda</taxon>
        <taxon>Chelicerata</taxon>
        <taxon>Arachnida</taxon>
        <taxon>Araneae</taxon>
        <taxon>Araneomorphae</taxon>
        <taxon>Entelegynae</taxon>
        <taxon>Araneoidea</taxon>
        <taxon>Araneidae</taxon>
        <taxon>Araneus</taxon>
    </lineage>
</organism>
<reference evidence="2 5" key="1">
    <citation type="journal article" date="2019" name="Sci. Rep.">
        <title>Orb-weaving spider Araneus ventricosus genome elucidates the spidroin gene catalogue.</title>
        <authorList>
            <person name="Kono N."/>
            <person name="Nakamura H."/>
            <person name="Ohtoshi R."/>
            <person name="Moran D.A.P."/>
            <person name="Shinohara A."/>
            <person name="Yoshida Y."/>
            <person name="Fujiwara M."/>
            <person name="Mori M."/>
            <person name="Tomita M."/>
            <person name="Arakawa K."/>
        </authorList>
    </citation>
    <scope>NUCLEOTIDE SEQUENCE [LARGE SCALE GENOMIC DNA]</scope>
</reference>
<proteinExistence type="predicted"/>
<evidence type="ECO:0000313" key="3">
    <source>
        <dbReference type="EMBL" id="GBL87244.1"/>
    </source>
</evidence>
<evidence type="ECO:0000313" key="5">
    <source>
        <dbReference type="Proteomes" id="UP000499080"/>
    </source>
</evidence>
<comment type="caution">
    <text evidence="2">The sequence shown here is derived from an EMBL/GenBank/DDBJ whole genome shotgun (WGS) entry which is preliminary data.</text>
</comment>
<sequence length="101" mass="11355">MIAVTARILRMAITDHGPVPPEGGVHRHRWRISQPPPLSYAQENQAPSHLSGGSSSTVTIVWISTPQFEFKAHVRTSVRIFKMFGFTPVDTVREKFVTMKI</sequence>
<evidence type="ECO:0000313" key="1">
    <source>
        <dbReference type="EMBL" id="GBL82742.1"/>
    </source>
</evidence>
<gene>
    <name evidence="1" type="ORF">AVEN_195151_1</name>
    <name evidence="3" type="ORF">AVEN_237549_1</name>
    <name evidence="4" type="ORF">AVEN_274786_1</name>
    <name evidence="2" type="ORF">AVEN_46803_1</name>
</gene>
<dbReference type="EMBL" id="BGPR01082467">
    <property type="protein sequence ID" value="GBL87244.1"/>
    <property type="molecule type" value="Genomic_DNA"/>
</dbReference>
<dbReference type="EMBL" id="BGPR01081394">
    <property type="protein sequence ID" value="GBL82795.1"/>
    <property type="molecule type" value="Genomic_DNA"/>
</dbReference>
<protein>
    <submittedName>
        <fullName evidence="2">Uncharacterized protein</fullName>
    </submittedName>
</protein>